<proteinExistence type="predicted"/>
<evidence type="ECO:0000256" key="3">
    <source>
        <dbReference type="ARBA" id="ARBA00048741"/>
    </source>
</evidence>
<dbReference type="CDD" id="cd01991">
    <property type="entry name" value="Asn_synthase_B_C"/>
    <property type="match status" value="1"/>
</dbReference>
<sequence length="411" mass="46161">VRRQLISDVPLGAFLSGGLDSSLIVALMSEVAGKSVKTFSMGFRGSGYYDETAHARRVAKDFGTDHHEFEAEPKAVEDLEKLVYHFDEPFADSSAIPLYHLARAARQYVTVVLSGTGGDDLFGGYRRYAAHYFQRLYAVMPNFVRKNLAAVARQLPASRRSKVGEYVLFLQKLTGCDSGGIAHDYLNLVTIVHPALMAEVLQDPWAQSKPDLGEDIFSAAPFPGDRVNCLLYRDFHGYLSDDLLVKEDRMTMAHGLESRVPFLDRDVVEFAWKLPGNLKVKGWATKYILKKAAERVLPREIVHRTKHGFAVPLAEWFRNGLKEMAYDLLLSKNSGYLRQRGVGRMLDDHQRGKVDYSPQLWALLVLRVWEEQSKDVTGSRVLLNKVALEPFQTFRSVNRRDIGGCGPALPG</sequence>
<dbReference type="PANTHER" id="PTHR43284:SF1">
    <property type="entry name" value="ASPARAGINE SYNTHETASE"/>
    <property type="match status" value="1"/>
</dbReference>
<dbReference type="AlphaFoldDB" id="A0A932GNL3"/>
<evidence type="ECO:0000313" key="6">
    <source>
        <dbReference type="Proteomes" id="UP000741360"/>
    </source>
</evidence>
<dbReference type="GO" id="GO:0005829">
    <property type="term" value="C:cytosol"/>
    <property type="evidence" value="ECO:0007669"/>
    <property type="project" value="TreeGrafter"/>
</dbReference>
<dbReference type="PANTHER" id="PTHR43284">
    <property type="entry name" value="ASPARAGINE SYNTHETASE (GLUTAMINE-HYDROLYZING)"/>
    <property type="match status" value="1"/>
</dbReference>
<evidence type="ECO:0000259" key="4">
    <source>
        <dbReference type="Pfam" id="PF00733"/>
    </source>
</evidence>
<protein>
    <recommendedName>
        <fullName evidence="2">asparagine synthase (glutamine-hydrolyzing)</fullName>
        <ecNumber evidence="2">6.3.5.4</ecNumber>
    </recommendedName>
</protein>
<comment type="catalytic activity">
    <reaction evidence="3">
        <text>L-aspartate + L-glutamine + ATP + H2O = L-asparagine + L-glutamate + AMP + diphosphate + H(+)</text>
        <dbReference type="Rhea" id="RHEA:12228"/>
        <dbReference type="ChEBI" id="CHEBI:15377"/>
        <dbReference type="ChEBI" id="CHEBI:15378"/>
        <dbReference type="ChEBI" id="CHEBI:29985"/>
        <dbReference type="ChEBI" id="CHEBI:29991"/>
        <dbReference type="ChEBI" id="CHEBI:30616"/>
        <dbReference type="ChEBI" id="CHEBI:33019"/>
        <dbReference type="ChEBI" id="CHEBI:58048"/>
        <dbReference type="ChEBI" id="CHEBI:58359"/>
        <dbReference type="ChEBI" id="CHEBI:456215"/>
        <dbReference type="EC" id="6.3.5.4"/>
    </reaction>
</comment>
<dbReference type="SUPFAM" id="SSF52402">
    <property type="entry name" value="Adenine nucleotide alpha hydrolases-like"/>
    <property type="match status" value="1"/>
</dbReference>
<dbReference type="GO" id="GO:0004066">
    <property type="term" value="F:asparagine synthase (glutamine-hydrolyzing) activity"/>
    <property type="evidence" value="ECO:0007669"/>
    <property type="project" value="UniProtKB-EC"/>
</dbReference>
<evidence type="ECO:0000313" key="5">
    <source>
        <dbReference type="EMBL" id="MBI3014311.1"/>
    </source>
</evidence>
<dbReference type="EMBL" id="JACPSX010000082">
    <property type="protein sequence ID" value="MBI3014311.1"/>
    <property type="molecule type" value="Genomic_DNA"/>
</dbReference>
<dbReference type="InterPro" id="IPR014729">
    <property type="entry name" value="Rossmann-like_a/b/a_fold"/>
</dbReference>
<comment type="caution">
    <text evidence="5">The sequence shown here is derived from an EMBL/GenBank/DDBJ whole genome shotgun (WGS) entry which is preliminary data.</text>
</comment>
<dbReference type="EC" id="6.3.5.4" evidence="2"/>
<organism evidence="5 6">
    <name type="scientific">Tectimicrobiota bacterium</name>
    <dbReference type="NCBI Taxonomy" id="2528274"/>
    <lineage>
        <taxon>Bacteria</taxon>
        <taxon>Pseudomonadati</taxon>
        <taxon>Nitrospinota/Tectimicrobiota group</taxon>
        <taxon>Candidatus Tectimicrobiota</taxon>
    </lineage>
</organism>
<name>A0A932GNL3_UNCTE</name>
<dbReference type="InterPro" id="IPR001962">
    <property type="entry name" value="Asn_synthase"/>
</dbReference>
<evidence type="ECO:0000256" key="2">
    <source>
        <dbReference type="ARBA" id="ARBA00012737"/>
    </source>
</evidence>
<feature type="non-terminal residue" evidence="5">
    <location>
        <position position="1"/>
    </location>
</feature>
<dbReference type="Pfam" id="PF00733">
    <property type="entry name" value="Asn_synthase"/>
    <property type="match status" value="1"/>
</dbReference>
<comment type="pathway">
    <text evidence="1">Amino-acid biosynthesis; L-asparagine biosynthesis; L-asparagine from L-aspartate (L-Gln route): step 1/1.</text>
</comment>
<dbReference type="InterPro" id="IPR051786">
    <property type="entry name" value="ASN_synthetase/amidase"/>
</dbReference>
<dbReference type="Proteomes" id="UP000741360">
    <property type="component" value="Unassembled WGS sequence"/>
</dbReference>
<evidence type="ECO:0000256" key="1">
    <source>
        <dbReference type="ARBA" id="ARBA00005187"/>
    </source>
</evidence>
<reference evidence="5" key="1">
    <citation type="submission" date="2020-07" db="EMBL/GenBank/DDBJ databases">
        <title>Huge and variable diversity of episymbiotic CPR bacteria and DPANN archaea in groundwater ecosystems.</title>
        <authorList>
            <person name="He C.Y."/>
            <person name="Keren R."/>
            <person name="Whittaker M."/>
            <person name="Farag I.F."/>
            <person name="Doudna J."/>
            <person name="Cate J.H.D."/>
            <person name="Banfield J.F."/>
        </authorList>
    </citation>
    <scope>NUCLEOTIDE SEQUENCE</scope>
    <source>
        <strain evidence="5">NC_groundwater_717_Ag_S-0.2um_59_8</strain>
    </source>
</reference>
<gene>
    <name evidence="5" type="ORF">HYY65_04410</name>
</gene>
<dbReference type="GO" id="GO:0006529">
    <property type="term" value="P:asparagine biosynthetic process"/>
    <property type="evidence" value="ECO:0007669"/>
    <property type="project" value="InterPro"/>
</dbReference>
<feature type="domain" description="Asparagine synthetase" evidence="4">
    <location>
        <begin position="1"/>
        <end position="369"/>
    </location>
</feature>
<dbReference type="Gene3D" id="3.40.50.620">
    <property type="entry name" value="HUPs"/>
    <property type="match status" value="1"/>
</dbReference>
<accession>A0A932GNL3</accession>